<evidence type="ECO:0000256" key="1">
    <source>
        <dbReference type="SAM" id="Phobius"/>
    </source>
</evidence>
<feature type="transmembrane region" description="Helical" evidence="1">
    <location>
        <begin position="115"/>
        <end position="136"/>
    </location>
</feature>
<keyword evidence="1" id="KW-1133">Transmembrane helix</keyword>
<organism evidence="2 3">
    <name type="scientific">Artemia franciscana</name>
    <name type="common">Brine shrimp</name>
    <name type="synonym">Artemia sanfranciscana</name>
    <dbReference type="NCBI Taxonomy" id="6661"/>
    <lineage>
        <taxon>Eukaryota</taxon>
        <taxon>Metazoa</taxon>
        <taxon>Ecdysozoa</taxon>
        <taxon>Arthropoda</taxon>
        <taxon>Crustacea</taxon>
        <taxon>Branchiopoda</taxon>
        <taxon>Anostraca</taxon>
        <taxon>Artemiidae</taxon>
        <taxon>Artemia</taxon>
    </lineage>
</organism>
<feature type="transmembrane region" description="Helical" evidence="1">
    <location>
        <begin position="221"/>
        <end position="240"/>
    </location>
</feature>
<dbReference type="InterPro" id="IPR050327">
    <property type="entry name" value="Proton-linked_MCT"/>
</dbReference>
<evidence type="ECO:0008006" key="4">
    <source>
        <dbReference type="Google" id="ProtNLM"/>
    </source>
</evidence>
<comment type="caution">
    <text evidence="2">The sequence shown here is derived from an EMBL/GenBank/DDBJ whole genome shotgun (WGS) entry which is preliminary data.</text>
</comment>
<feature type="transmembrane region" description="Helical" evidence="1">
    <location>
        <begin position="177"/>
        <end position="200"/>
    </location>
</feature>
<feature type="transmembrane region" description="Helical" evidence="1">
    <location>
        <begin position="260"/>
        <end position="276"/>
    </location>
</feature>
<dbReference type="SUPFAM" id="SSF103473">
    <property type="entry name" value="MFS general substrate transporter"/>
    <property type="match status" value="1"/>
</dbReference>
<dbReference type="Pfam" id="PF07690">
    <property type="entry name" value="MFS_1"/>
    <property type="match status" value="1"/>
</dbReference>
<feature type="transmembrane region" description="Helical" evidence="1">
    <location>
        <begin position="89"/>
        <end position="109"/>
    </location>
</feature>
<name>A0AA88HG52_ARTSF</name>
<dbReference type="AlphaFoldDB" id="A0AA88HG52"/>
<keyword evidence="3" id="KW-1185">Reference proteome</keyword>
<reference evidence="2" key="1">
    <citation type="submission" date="2023-07" db="EMBL/GenBank/DDBJ databases">
        <title>Chromosome-level genome assembly of Artemia franciscana.</title>
        <authorList>
            <person name="Jo E."/>
        </authorList>
    </citation>
    <scope>NUCLEOTIDE SEQUENCE</scope>
    <source>
        <tissue evidence="2">Whole body</tissue>
    </source>
</reference>
<gene>
    <name evidence="2" type="ORF">QYM36_012045</name>
</gene>
<dbReference type="EMBL" id="JAVRJZ010000016">
    <property type="protein sequence ID" value="KAK2710738.1"/>
    <property type="molecule type" value="Genomic_DNA"/>
</dbReference>
<dbReference type="GO" id="GO:0022857">
    <property type="term" value="F:transmembrane transporter activity"/>
    <property type="evidence" value="ECO:0007669"/>
    <property type="project" value="InterPro"/>
</dbReference>
<sequence length="456" mass="49649">MSNGMVKEREKNSAKTWIIVISSFFANGIIFGIHNCFGILYPWLRDEFAQNNVDNPSAKASFVGSLAVGMTFLSSPVAGILTDKFGAKSTALLGAILASTGMLLSAYSLNKVEALYVTYGIMFGGGSSLAYNPSLVVLGHHFDKRLGLINGIVTAGSSIFTVTLPFMLQYILDRAGLVATLQILSAVLAFLILSSIFYDIPYLEQKVESRVKIFNKDIWKSKLYIIWIIGVPLALVGYFVPYVHLVAFSEEVALKADGKWLVLCIGLTSGLGRLIFGQIADMPNINRLLIQQFSILLIGSLTMLLTICRSFVCFIILCLCLGLADGCFVALQGVIPFDICGREGASQALGFALGIMAVPISVGPPIAGALRESLGSYKIPFILAGIPPIIGSLFIFLGYGVISRKQGSNTVKNQEDFERRKSEDDEEKYKTSILQKDKNTNVNLTGYANERPDNLW</sequence>
<proteinExistence type="predicted"/>
<dbReference type="InterPro" id="IPR011701">
    <property type="entry name" value="MFS"/>
</dbReference>
<dbReference type="Gene3D" id="1.20.1250.20">
    <property type="entry name" value="MFS general substrate transporter like domains"/>
    <property type="match status" value="2"/>
</dbReference>
<dbReference type="PANTHER" id="PTHR11360:SF312">
    <property type="entry name" value="KARMOISIN, ISOFORM B"/>
    <property type="match status" value="1"/>
</dbReference>
<feature type="transmembrane region" description="Helical" evidence="1">
    <location>
        <begin position="314"/>
        <end position="337"/>
    </location>
</feature>
<accession>A0AA88HG52</accession>
<keyword evidence="1" id="KW-0812">Transmembrane</keyword>
<feature type="transmembrane region" description="Helical" evidence="1">
    <location>
        <begin position="379"/>
        <end position="402"/>
    </location>
</feature>
<dbReference type="PANTHER" id="PTHR11360">
    <property type="entry name" value="MONOCARBOXYLATE TRANSPORTER"/>
    <property type="match status" value="1"/>
</dbReference>
<evidence type="ECO:0000313" key="2">
    <source>
        <dbReference type="EMBL" id="KAK2710738.1"/>
    </source>
</evidence>
<feature type="transmembrane region" description="Helical" evidence="1">
    <location>
        <begin position="148"/>
        <end position="171"/>
    </location>
</feature>
<feature type="transmembrane region" description="Helical" evidence="1">
    <location>
        <begin position="288"/>
        <end position="308"/>
    </location>
</feature>
<feature type="transmembrane region" description="Helical" evidence="1">
    <location>
        <begin position="16"/>
        <end position="41"/>
    </location>
</feature>
<dbReference type="Proteomes" id="UP001187531">
    <property type="component" value="Unassembled WGS sequence"/>
</dbReference>
<dbReference type="InterPro" id="IPR036259">
    <property type="entry name" value="MFS_trans_sf"/>
</dbReference>
<feature type="transmembrane region" description="Helical" evidence="1">
    <location>
        <begin position="61"/>
        <end position="82"/>
    </location>
</feature>
<evidence type="ECO:0000313" key="3">
    <source>
        <dbReference type="Proteomes" id="UP001187531"/>
    </source>
</evidence>
<keyword evidence="1" id="KW-0472">Membrane</keyword>
<feature type="transmembrane region" description="Helical" evidence="1">
    <location>
        <begin position="349"/>
        <end position="367"/>
    </location>
</feature>
<protein>
    <recommendedName>
        <fullName evidence="4">Monocarboxylate transporter 10</fullName>
    </recommendedName>
</protein>